<dbReference type="PRINTS" id="PR00260">
    <property type="entry name" value="CHEMTRNSDUCR"/>
</dbReference>
<evidence type="ECO:0000259" key="13">
    <source>
        <dbReference type="PROSITE" id="PS50885"/>
    </source>
</evidence>
<keyword evidence="4 11" id="KW-0812">Transmembrane</keyword>
<dbReference type="CDD" id="cd06225">
    <property type="entry name" value="HAMP"/>
    <property type="match status" value="1"/>
</dbReference>
<dbReference type="SUPFAM" id="SSF158472">
    <property type="entry name" value="HAMP domain-like"/>
    <property type="match status" value="1"/>
</dbReference>
<accession>A0ABT1CUR3</accession>
<evidence type="ECO:0000256" key="10">
    <source>
        <dbReference type="SAM" id="MobiDB-lite"/>
    </source>
</evidence>
<comment type="similarity">
    <text evidence="7">Belongs to the methyl-accepting chemotaxis (MCP) protein family.</text>
</comment>
<dbReference type="InterPro" id="IPR051310">
    <property type="entry name" value="MCP_chemotaxis"/>
</dbReference>
<protein>
    <submittedName>
        <fullName evidence="14">HAMP domain-containing protein</fullName>
    </submittedName>
</protein>
<dbReference type="InterPro" id="IPR003660">
    <property type="entry name" value="HAMP_dom"/>
</dbReference>
<keyword evidence="2" id="KW-1003">Cell membrane</keyword>
<evidence type="ECO:0000259" key="12">
    <source>
        <dbReference type="PROSITE" id="PS50111"/>
    </source>
</evidence>
<dbReference type="InterPro" id="IPR033480">
    <property type="entry name" value="sCache_2"/>
</dbReference>
<dbReference type="Pfam" id="PF00672">
    <property type="entry name" value="HAMP"/>
    <property type="match status" value="1"/>
</dbReference>
<keyword evidence="6 11" id="KW-0472">Membrane</keyword>
<dbReference type="SMART" id="SM00304">
    <property type="entry name" value="HAMP"/>
    <property type="match status" value="2"/>
</dbReference>
<dbReference type="SUPFAM" id="SSF58104">
    <property type="entry name" value="Methyl-accepting chemotaxis protein (MCP) signaling domain"/>
    <property type="match status" value="1"/>
</dbReference>
<dbReference type="Proteomes" id="UP001320715">
    <property type="component" value="Unassembled WGS sequence"/>
</dbReference>
<keyword evidence="9" id="KW-0175">Coiled coil</keyword>
<evidence type="ECO:0000256" key="5">
    <source>
        <dbReference type="ARBA" id="ARBA00022989"/>
    </source>
</evidence>
<reference evidence="14 15" key="1">
    <citation type="submission" date="2020-01" db="EMBL/GenBank/DDBJ databases">
        <title>Genomes of bacteria type strains.</title>
        <authorList>
            <person name="Chen J."/>
            <person name="Zhu S."/>
            <person name="Yang J."/>
        </authorList>
    </citation>
    <scope>NUCLEOTIDE SEQUENCE [LARGE SCALE GENOMIC DNA]</scope>
    <source>
        <strain evidence="14 15">DSM 16655</strain>
    </source>
</reference>
<gene>
    <name evidence="14" type="ORF">GTW23_17220</name>
</gene>
<keyword evidence="15" id="KW-1185">Reference proteome</keyword>
<name>A0ABT1CUR3_9HYPH</name>
<keyword evidence="8" id="KW-0807">Transducer</keyword>
<dbReference type="InterPro" id="IPR004089">
    <property type="entry name" value="MCPsignal_dom"/>
</dbReference>
<dbReference type="PANTHER" id="PTHR43531">
    <property type="entry name" value="PROTEIN ICFG"/>
    <property type="match status" value="1"/>
</dbReference>
<dbReference type="CDD" id="cd11386">
    <property type="entry name" value="MCP_signal"/>
    <property type="match status" value="1"/>
</dbReference>
<feature type="compositionally biased region" description="Basic and acidic residues" evidence="10">
    <location>
        <begin position="268"/>
        <end position="287"/>
    </location>
</feature>
<feature type="domain" description="HAMP" evidence="13">
    <location>
        <begin position="210"/>
        <end position="263"/>
    </location>
</feature>
<dbReference type="SMART" id="SM00283">
    <property type="entry name" value="MA"/>
    <property type="match status" value="1"/>
</dbReference>
<dbReference type="RefSeq" id="WP_152011557.1">
    <property type="nucleotide sequence ID" value="NZ_JAAAML010000003.1"/>
</dbReference>
<sequence length="605" mass="65969">MKNFKISTRLFFLVGLALAVFTAAAVYKLYESHNSMVTERKAKLKAMNETVVTMFEYYKGLEDSGQLSTEEAQNQALAAVRPMRYEGNGYFWVNDMDNIMLMHPFSATLEKQDLKGIEDANGKLFFQEFIDTVEKSGQGFVDYYWNKPGEEEPTLKYSHVQGYAPWNWVVGTGVYGDDLAALFRQNATTTAVTLGLGALAILLFAYATVRSVVNPIRSLNATMQAIAREDVSSEVPEADRKDEVGEMASSVLVLRDSVRERAQMRVREAEQQQQLDAEREDGIRRQENISQSQSDVMTKLGGALEKLAAGDLTVQIDNIAPEYAKLRDDFNRAVNALGDVITAIAQSTDVVNASADGISEAANNLSQRTEQQAASLEETAAALDEITSTVRGSSERAAEANRMVGETRQSTDKSGKIVTEAITAMTRIKDESDRIGKIIGVIDEIAFQTNLLALNAGVEAARAGEAGRGFAVVAQEVRELAQRSATAAQEIKQLISSSANEVQNGVSLVQSTGEALSEIEKFVTQVNEQVNSIATAAREQANALAEVNTAVNQMDQMTQQNAAMVEETSAASMTLTQESAQLNSMLRNFRLPQSGGGQQRRARAA</sequence>
<feature type="region of interest" description="Disordered" evidence="10">
    <location>
        <begin position="268"/>
        <end position="294"/>
    </location>
</feature>
<dbReference type="SMART" id="SM01049">
    <property type="entry name" value="Cache_2"/>
    <property type="match status" value="1"/>
</dbReference>
<feature type="domain" description="Methyl-accepting transducer" evidence="12">
    <location>
        <begin position="347"/>
        <end position="576"/>
    </location>
</feature>
<dbReference type="PROSITE" id="PS50111">
    <property type="entry name" value="CHEMOTAXIS_TRANSDUC_2"/>
    <property type="match status" value="1"/>
</dbReference>
<evidence type="ECO:0000256" key="1">
    <source>
        <dbReference type="ARBA" id="ARBA00004651"/>
    </source>
</evidence>
<evidence type="ECO:0000256" key="9">
    <source>
        <dbReference type="SAM" id="Coils"/>
    </source>
</evidence>
<evidence type="ECO:0000256" key="11">
    <source>
        <dbReference type="SAM" id="Phobius"/>
    </source>
</evidence>
<comment type="subcellular location">
    <subcellularLocation>
        <location evidence="1">Cell membrane</location>
        <topology evidence="1">Multi-pass membrane protein</topology>
    </subcellularLocation>
</comment>
<evidence type="ECO:0000256" key="6">
    <source>
        <dbReference type="ARBA" id="ARBA00023136"/>
    </source>
</evidence>
<dbReference type="Gene3D" id="6.10.340.10">
    <property type="match status" value="1"/>
</dbReference>
<dbReference type="Pfam" id="PF00015">
    <property type="entry name" value="MCPsignal"/>
    <property type="match status" value="1"/>
</dbReference>
<evidence type="ECO:0000313" key="15">
    <source>
        <dbReference type="Proteomes" id="UP001320715"/>
    </source>
</evidence>
<comment type="caution">
    <text evidence="14">The sequence shown here is derived from an EMBL/GenBank/DDBJ whole genome shotgun (WGS) entry which is preliminary data.</text>
</comment>
<dbReference type="Pfam" id="PF17200">
    <property type="entry name" value="sCache_2"/>
    <property type="match status" value="1"/>
</dbReference>
<evidence type="ECO:0000313" key="14">
    <source>
        <dbReference type="EMBL" id="MCO6409927.1"/>
    </source>
</evidence>
<dbReference type="EMBL" id="JAAAML010000003">
    <property type="protein sequence ID" value="MCO6409927.1"/>
    <property type="molecule type" value="Genomic_DNA"/>
</dbReference>
<keyword evidence="5 11" id="KW-1133">Transmembrane helix</keyword>
<evidence type="ECO:0000256" key="8">
    <source>
        <dbReference type="PROSITE-ProRule" id="PRU00284"/>
    </source>
</evidence>
<keyword evidence="3" id="KW-0145">Chemotaxis</keyword>
<proteinExistence type="inferred from homology"/>
<feature type="coiled-coil region" evidence="9">
    <location>
        <begin position="359"/>
        <end position="386"/>
    </location>
</feature>
<dbReference type="InterPro" id="IPR004090">
    <property type="entry name" value="Chemotax_Me-accpt_rcpt"/>
</dbReference>
<evidence type="ECO:0000256" key="2">
    <source>
        <dbReference type="ARBA" id="ARBA00022475"/>
    </source>
</evidence>
<evidence type="ECO:0000256" key="3">
    <source>
        <dbReference type="ARBA" id="ARBA00022500"/>
    </source>
</evidence>
<organism evidence="14 15">
    <name type="scientific">Hoeflea alexandrii</name>
    <dbReference type="NCBI Taxonomy" id="288436"/>
    <lineage>
        <taxon>Bacteria</taxon>
        <taxon>Pseudomonadati</taxon>
        <taxon>Pseudomonadota</taxon>
        <taxon>Alphaproteobacteria</taxon>
        <taxon>Hyphomicrobiales</taxon>
        <taxon>Rhizobiaceae</taxon>
        <taxon>Hoeflea</taxon>
    </lineage>
</organism>
<feature type="domain" description="HAMP" evidence="13">
    <location>
        <begin position="291"/>
        <end position="342"/>
    </location>
</feature>
<dbReference type="Gene3D" id="3.30.450.20">
    <property type="entry name" value="PAS domain"/>
    <property type="match status" value="1"/>
</dbReference>
<feature type="transmembrane region" description="Helical" evidence="11">
    <location>
        <begin position="191"/>
        <end position="209"/>
    </location>
</feature>
<evidence type="ECO:0000256" key="7">
    <source>
        <dbReference type="ARBA" id="ARBA00029447"/>
    </source>
</evidence>
<evidence type="ECO:0000256" key="4">
    <source>
        <dbReference type="ARBA" id="ARBA00022692"/>
    </source>
</evidence>
<dbReference type="Gene3D" id="1.10.287.950">
    <property type="entry name" value="Methyl-accepting chemotaxis protein"/>
    <property type="match status" value="1"/>
</dbReference>
<dbReference type="PANTHER" id="PTHR43531:SF11">
    <property type="entry name" value="METHYL-ACCEPTING CHEMOTAXIS PROTEIN 3"/>
    <property type="match status" value="1"/>
</dbReference>
<dbReference type="PROSITE" id="PS50885">
    <property type="entry name" value="HAMP"/>
    <property type="match status" value="2"/>
</dbReference>